<dbReference type="AlphaFoldDB" id="A0A0E0LDM8"/>
<evidence type="ECO:0000313" key="2">
    <source>
        <dbReference type="EnsemblPlants" id="OPUNC06G19430.1"/>
    </source>
</evidence>
<evidence type="ECO:0000313" key="3">
    <source>
        <dbReference type="Proteomes" id="UP000026962"/>
    </source>
</evidence>
<dbReference type="eggNOG" id="ENOG502R3T9">
    <property type="taxonomic scope" value="Eukaryota"/>
</dbReference>
<dbReference type="OMA" id="QCATHAP"/>
<keyword evidence="3" id="KW-1185">Reference proteome</keyword>
<reference evidence="2" key="1">
    <citation type="submission" date="2015-04" db="UniProtKB">
        <authorList>
            <consortium name="EnsemblPlants"/>
        </authorList>
    </citation>
    <scope>IDENTIFICATION</scope>
</reference>
<feature type="region of interest" description="Disordered" evidence="1">
    <location>
        <begin position="36"/>
        <end position="55"/>
    </location>
</feature>
<reference evidence="2" key="2">
    <citation type="submission" date="2018-05" db="EMBL/GenBank/DDBJ databases">
        <title>OpunRS2 (Oryza punctata Reference Sequence Version 2).</title>
        <authorList>
            <person name="Zhang J."/>
            <person name="Kudrna D."/>
            <person name="Lee S."/>
            <person name="Talag J."/>
            <person name="Welchert J."/>
            <person name="Wing R.A."/>
        </authorList>
    </citation>
    <scope>NUCLEOTIDE SEQUENCE [LARGE SCALE GENOMIC DNA]</scope>
</reference>
<protein>
    <submittedName>
        <fullName evidence="2">Uncharacterized protein</fullName>
    </submittedName>
</protein>
<proteinExistence type="predicted"/>
<dbReference type="HOGENOM" id="CLU_134071_1_0_1"/>
<dbReference type="PANTHER" id="PTHR34996">
    <property type="entry name" value="OS06G0327400 PROTEIN"/>
    <property type="match status" value="1"/>
</dbReference>
<dbReference type="PANTHER" id="PTHR34996:SF7">
    <property type="match status" value="1"/>
</dbReference>
<sequence length="170" mass="17601">MLQCATHAPAAITSKPEAAATAAVAVARSARLMPTTTRQASYGKPAGGRRRRGRQRARGVRLGLLLRLRVRLSGLLGLLVRSVEELRCCPGVSRISCSTVAAARSARSRASSSSAAAAAAAAALGIGGHGTHGRRAPAGRDQSSFYAEAIADCLEFIKSRSSYMPAKNAT</sequence>
<evidence type="ECO:0000256" key="1">
    <source>
        <dbReference type="SAM" id="MobiDB-lite"/>
    </source>
</evidence>
<organism evidence="2">
    <name type="scientific">Oryza punctata</name>
    <name type="common">Red rice</name>
    <dbReference type="NCBI Taxonomy" id="4537"/>
    <lineage>
        <taxon>Eukaryota</taxon>
        <taxon>Viridiplantae</taxon>
        <taxon>Streptophyta</taxon>
        <taxon>Embryophyta</taxon>
        <taxon>Tracheophyta</taxon>
        <taxon>Spermatophyta</taxon>
        <taxon>Magnoliopsida</taxon>
        <taxon>Liliopsida</taxon>
        <taxon>Poales</taxon>
        <taxon>Poaceae</taxon>
        <taxon>BOP clade</taxon>
        <taxon>Oryzoideae</taxon>
        <taxon>Oryzeae</taxon>
        <taxon>Oryzinae</taxon>
        <taxon>Oryza</taxon>
    </lineage>
</organism>
<name>A0A0E0LDM8_ORYPU</name>
<accession>A0A0E0LDM8</accession>
<dbReference type="EnsemblPlants" id="OPUNC06G19430.1">
    <property type="protein sequence ID" value="OPUNC06G19430.1"/>
    <property type="gene ID" value="OPUNC06G19430"/>
</dbReference>
<dbReference type="Gramene" id="OPUNC06G19430.1">
    <property type="protein sequence ID" value="OPUNC06G19430.1"/>
    <property type="gene ID" value="OPUNC06G19430"/>
</dbReference>
<dbReference type="Proteomes" id="UP000026962">
    <property type="component" value="Chromosome 6"/>
</dbReference>